<reference evidence="2 4" key="1">
    <citation type="journal article" date="2008" name="Science">
        <title>The Physcomitrella genome reveals evolutionary insights into the conquest of land by plants.</title>
        <authorList>
            <person name="Rensing S."/>
            <person name="Lang D."/>
            <person name="Zimmer A."/>
            <person name="Terry A."/>
            <person name="Salamov A."/>
            <person name="Shapiro H."/>
            <person name="Nishiyama T."/>
            <person name="Perroud P.-F."/>
            <person name="Lindquist E."/>
            <person name="Kamisugi Y."/>
            <person name="Tanahashi T."/>
            <person name="Sakakibara K."/>
            <person name="Fujita T."/>
            <person name="Oishi K."/>
            <person name="Shin-I T."/>
            <person name="Kuroki Y."/>
            <person name="Toyoda A."/>
            <person name="Suzuki Y."/>
            <person name="Hashimoto A."/>
            <person name="Yamaguchi K."/>
            <person name="Sugano A."/>
            <person name="Kohara Y."/>
            <person name="Fujiyama A."/>
            <person name="Anterola A."/>
            <person name="Aoki S."/>
            <person name="Ashton N."/>
            <person name="Barbazuk W.B."/>
            <person name="Barker E."/>
            <person name="Bennetzen J."/>
            <person name="Bezanilla M."/>
            <person name="Blankenship R."/>
            <person name="Cho S.H."/>
            <person name="Dutcher S."/>
            <person name="Estelle M."/>
            <person name="Fawcett J.A."/>
            <person name="Gundlach H."/>
            <person name="Hanada K."/>
            <person name="Heyl A."/>
            <person name="Hicks K.A."/>
            <person name="Hugh J."/>
            <person name="Lohr M."/>
            <person name="Mayer K."/>
            <person name="Melkozernov A."/>
            <person name="Murata T."/>
            <person name="Nelson D."/>
            <person name="Pils B."/>
            <person name="Prigge M."/>
            <person name="Reiss B."/>
            <person name="Renner T."/>
            <person name="Rombauts S."/>
            <person name="Rushton P."/>
            <person name="Sanderfoot A."/>
            <person name="Schween G."/>
            <person name="Shiu S.-H."/>
            <person name="Stueber K."/>
            <person name="Theodoulou F.L."/>
            <person name="Tu H."/>
            <person name="Van de Peer Y."/>
            <person name="Verrier P.J."/>
            <person name="Waters E."/>
            <person name="Wood A."/>
            <person name="Yang L."/>
            <person name="Cove D."/>
            <person name="Cuming A."/>
            <person name="Hasebe M."/>
            <person name="Lucas S."/>
            <person name="Mishler D.B."/>
            <person name="Reski R."/>
            <person name="Grigoriev I."/>
            <person name="Quatrano R.S."/>
            <person name="Boore J.L."/>
        </authorList>
    </citation>
    <scope>NUCLEOTIDE SEQUENCE [LARGE SCALE GENOMIC DNA]</scope>
    <source>
        <strain evidence="3 4">cv. Gransden 2004</strain>
    </source>
</reference>
<evidence type="ECO:0000313" key="4">
    <source>
        <dbReference type="Proteomes" id="UP000006727"/>
    </source>
</evidence>
<gene>
    <name evidence="3" type="primary">LOC112281057</name>
    <name evidence="2" type="ORF">PHYPA_006125</name>
</gene>
<sequence>MSQDKYDWLKRTSTFSRVMNPELHTKPNLMVGAIGTGVFVFLVGSMYMQRQAMLQTPKVERDGIKQDESMMK</sequence>
<name>A0A2K1KN74_PHYPA</name>
<dbReference type="EnsemblPlants" id="Pp3c4_12680V3.1">
    <property type="protein sequence ID" value="PAC:32920176.CDS.1"/>
    <property type="gene ID" value="Pp3c4_12680"/>
</dbReference>
<keyword evidence="4" id="KW-1185">Reference proteome</keyword>
<accession>A0A2K1KN74</accession>
<keyword evidence="1" id="KW-0472">Membrane</keyword>
<keyword evidence="1" id="KW-1133">Transmembrane helix</keyword>
<dbReference type="Gramene" id="Pp3c4_12680V3.1">
    <property type="protein sequence ID" value="PAC:32920176.CDS.1"/>
    <property type="gene ID" value="Pp3c4_12680"/>
</dbReference>
<dbReference type="InterPro" id="IPR026686">
    <property type="entry name" value="UPF0708"/>
</dbReference>
<dbReference type="Pfam" id="PF14937">
    <property type="entry name" value="DUF4500"/>
    <property type="match status" value="1"/>
</dbReference>
<dbReference type="EMBL" id="ABEU02000004">
    <property type="protein sequence ID" value="PNR55230.1"/>
    <property type="molecule type" value="Genomic_DNA"/>
</dbReference>
<protein>
    <submittedName>
        <fullName evidence="2 3">Uncharacterized protein</fullName>
    </submittedName>
</protein>
<feature type="transmembrane region" description="Helical" evidence="1">
    <location>
        <begin position="29"/>
        <end position="48"/>
    </location>
</feature>
<dbReference type="PaxDb" id="3218-PP1S339_69V6.1"/>
<reference evidence="2 4" key="2">
    <citation type="journal article" date="2018" name="Plant J.">
        <title>The Physcomitrella patens chromosome-scale assembly reveals moss genome structure and evolution.</title>
        <authorList>
            <person name="Lang D."/>
            <person name="Ullrich K.K."/>
            <person name="Murat F."/>
            <person name="Fuchs J."/>
            <person name="Jenkins J."/>
            <person name="Haas F.B."/>
            <person name="Piednoel M."/>
            <person name="Gundlach H."/>
            <person name="Van Bel M."/>
            <person name="Meyberg R."/>
            <person name="Vives C."/>
            <person name="Morata J."/>
            <person name="Symeonidi A."/>
            <person name="Hiss M."/>
            <person name="Muchero W."/>
            <person name="Kamisugi Y."/>
            <person name="Saleh O."/>
            <person name="Blanc G."/>
            <person name="Decker E.L."/>
            <person name="van Gessel N."/>
            <person name="Grimwood J."/>
            <person name="Hayes R.D."/>
            <person name="Graham S.W."/>
            <person name="Gunter L.E."/>
            <person name="McDaniel S.F."/>
            <person name="Hoernstein S.N.W."/>
            <person name="Larsson A."/>
            <person name="Li F.W."/>
            <person name="Perroud P.F."/>
            <person name="Phillips J."/>
            <person name="Ranjan P."/>
            <person name="Rokshar D.S."/>
            <person name="Rothfels C.J."/>
            <person name="Schneider L."/>
            <person name="Shu S."/>
            <person name="Stevenson D.W."/>
            <person name="Thummler F."/>
            <person name="Tillich M."/>
            <person name="Villarreal Aguilar J.C."/>
            <person name="Widiez T."/>
            <person name="Wong G.K."/>
            <person name="Wymore A."/>
            <person name="Zhang Y."/>
            <person name="Zimmer A.D."/>
            <person name="Quatrano R.S."/>
            <person name="Mayer K.F.X."/>
            <person name="Goodstein D."/>
            <person name="Casacuberta J.M."/>
            <person name="Vandepoele K."/>
            <person name="Reski R."/>
            <person name="Cuming A.C."/>
            <person name="Tuskan G.A."/>
            <person name="Maumus F."/>
            <person name="Salse J."/>
            <person name="Schmutz J."/>
            <person name="Rensing S.A."/>
        </authorList>
    </citation>
    <scope>NUCLEOTIDE SEQUENCE [LARGE SCALE GENOMIC DNA]</scope>
    <source>
        <strain evidence="3 4">cv. Gransden 2004</strain>
    </source>
</reference>
<keyword evidence="1" id="KW-0812">Transmembrane</keyword>
<reference evidence="3" key="3">
    <citation type="submission" date="2020-12" db="UniProtKB">
        <authorList>
            <consortium name="EnsemblPlants"/>
        </authorList>
    </citation>
    <scope>IDENTIFICATION</scope>
</reference>
<organism evidence="2">
    <name type="scientific">Physcomitrium patens</name>
    <name type="common">Spreading-leaved earth moss</name>
    <name type="synonym">Physcomitrella patens</name>
    <dbReference type="NCBI Taxonomy" id="3218"/>
    <lineage>
        <taxon>Eukaryota</taxon>
        <taxon>Viridiplantae</taxon>
        <taxon>Streptophyta</taxon>
        <taxon>Embryophyta</taxon>
        <taxon>Bryophyta</taxon>
        <taxon>Bryophytina</taxon>
        <taxon>Bryopsida</taxon>
        <taxon>Funariidae</taxon>
        <taxon>Funariales</taxon>
        <taxon>Funariaceae</taxon>
        <taxon>Physcomitrium</taxon>
    </lineage>
</organism>
<evidence type="ECO:0000313" key="3">
    <source>
        <dbReference type="EnsemblPlants" id="PAC:32920176.CDS.1"/>
    </source>
</evidence>
<proteinExistence type="predicted"/>
<dbReference type="Proteomes" id="UP000006727">
    <property type="component" value="Chromosome 4"/>
</dbReference>
<evidence type="ECO:0000256" key="1">
    <source>
        <dbReference type="SAM" id="Phobius"/>
    </source>
</evidence>
<evidence type="ECO:0000313" key="2">
    <source>
        <dbReference type="EMBL" id="PNR55230.1"/>
    </source>
</evidence>
<dbReference type="AlphaFoldDB" id="A0A2K1KN74"/>